<evidence type="ECO:0000256" key="1">
    <source>
        <dbReference type="SAM" id="MobiDB-lite"/>
    </source>
</evidence>
<keyword evidence="3" id="KW-1185">Reference proteome</keyword>
<reference evidence="2 3" key="1">
    <citation type="journal article" date="2019" name="Commun. Biol.">
        <title>The bagworm genome reveals a unique fibroin gene that provides high tensile strength.</title>
        <authorList>
            <person name="Kono N."/>
            <person name="Nakamura H."/>
            <person name="Ohtoshi R."/>
            <person name="Tomita M."/>
            <person name="Numata K."/>
            <person name="Arakawa K."/>
        </authorList>
    </citation>
    <scope>NUCLEOTIDE SEQUENCE [LARGE SCALE GENOMIC DNA]</scope>
</reference>
<evidence type="ECO:0000313" key="2">
    <source>
        <dbReference type="EMBL" id="GBP89529.1"/>
    </source>
</evidence>
<dbReference type="Proteomes" id="UP000299102">
    <property type="component" value="Unassembled WGS sequence"/>
</dbReference>
<feature type="region of interest" description="Disordered" evidence="1">
    <location>
        <begin position="53"/>
        <end position="120"/>
    </location>
</feature>
<comment type="caution">
    <text evidence="2">The sequence shown here is derived from an EMBL/GenBank/DDBJ whole genome shotgun (WGS) entry which is preliminary data.</text>
</comment>
<dbReference type="EMBL" id="BGZK01002007">
    <property type="protein sequence ID" value="GBP89529.1"/>
    <property type="molecule type" value="Genomic_DNA"/>
</dbReference>
<evidence type="ECO:0000313" key="3">
    <source>
        <dbReference type="Proteomes" id="UP000299102"/>
    </source>
</evidence>
<name>A0A4C1ZRD6_EUMVA</name>
<feature type="compositionally biased region" description="Basic and acidic residues" evidence="1">
    <location>
        <begin position="143"/>
        <end position="152"/>
    </location>
</feature>
<proteinExistence type="predicted"/>
<feature type="region of interest" description="Disordered" evidence="1">
    <location>
        <begin position="142"/>
        <end position="178"/>
    </location>
</feature>
<organism evidence="2 3">
    <name type="scientific">Eumeta variegata</name>
    <name type="common">Bagworm moth</name>
    <name type="synonym">Eumeta japonica</name>
    <dbReference type="NCBI Taxonomy" id="151549"/>
    <lineage>
        <taxon>Eukaryota</taxon>
        <taxon>Metazoa</taxon>
        <taxon>Ecdysozoa</taxon>
        <taxon>Arthropoda</taxon>
        <taxon>Hexapoda</taxon>
        <taxon>Insecta</taxon>
        <taxon>Pterygota</taxon>
        <taxon>Neoptera</taxon>
        <taxon>Endopterygota</taxon>
        <taxon>Lepidoptera</taxon>
        <taxon>Glossata</taxon>
        <taxon>Ditrysia</taxon>
        <taxon>Tineoidea</taxon>
        <taxon>Psychidae</taxon>
        <taxon>Oiketicinae</taxon>
        <taxon>Eumeta</taxon>
    </lineage>
</organism>
<sequence>MRSRRCPRCSSFLVRRIFDKHNRPTVDLTWGLGPPSGTPLDRDFIPGVNIREARAGAGPDATVRDLSYSRTPSPGKPENARGQPCARERAGARARRPPKYSSETLRSPPAAPAPIPHVPEEMSKAKLARAGGRYKGVVIGSAKFDERPRSESAAEQQGALPRGPAAAFQTARSKTCAV</sequence>
<accession>A0A4C1ZRD6</accession>
<protein>
    <submittedName>
        <fullName evidence="2">Uncharacterized protein</fullName>
    </submittedName>
</protein>
<dbReference type="AlphaFoldDB" id="A0A4C1ZRD6"/>
<gene>
    <name evidence="2" type="ORF">EVAR_55207_1</name>
</gene>